<name>A0A2T5C4G3_9BACT</name>
<protein>
    <submittedName>
        <fullName evidence="1">Uncharacterized protein</fullName>
    </submittedName>
</protein>
<proteinExistence type="predicted"/>
<reference evidence="1 2" key="1">
    <citation type="submission" date="2018-04" db="EMBL/GenBank/DDBJ databases">
        <title>Genomic Encyclopedia of Archaeal and Bacterial Type Strains, Phase II (KMG-II): from individual species to whole genera.</title>
        <authorList>
            <person name="Goeker M."/>
        </authorList>
    </citation>
    <scope>NUCLEOTIDE SEQUENCE [LARGE SCALE GENOMIC DNA]</scope>
    <source>
        <strain evidence="1 2">DSM 28823</strain>
    </source>
</reference>
<dbReference type="AlphaFoldDB" id="A0A2T5C4G3"/>
<dbReference type="Proteomes" id="UP000243525">
    <property type="component" value="Unassembled WGS sequence"/>
</dbReference>
<evidence type="ECO:0000313" key="2">
    <source>
        <dbReference type="Proteomes" id="UP000243525"/>
    </source>
</evidence>
<organism evidence="1 2">
    <name type="scientific">Mangrovibacterium marinum</name>
    <dbReference type="NCBI Taxonomy" id="1639118"/>
    <lineage>
        <taxon>Bacteria</taxon>
        <taxon>Pseudomonadati</taxon>
        <taxon>Bacteroidota</taxon>
        <taxon>Bacteroidia</taxon>
        <taxon>Marinilabiliales</taxon>
        <taxon>Prolixibacteraceae</taxon>
        <taxon>Mangrovibacterium</taxon>
    </lineage>
</organism>
<dbReference type="EMBL" id="QAAD01000003">
    <property type="protein sequence ID" value="PTN09739.1"/>
    <property type="molecule type" value="Genomic_DNA"/>
</dbReference>
<accession>A0A2T5C4G3</accession>
<evidence type="ECO:0000313" key="1">
    <source>
        <dbReference type="EMBL" id="PTN09739.1"/>
    </source>
</evidence>
<gene>
    <name evidence="1" type="ORF">C8N47_10323</name>
</gene>
<keyword evidence="2" id="KW-1185">Reference proteome</keyword>
<comment type="caution">
    <text evidence="1">The sequence shown here is derived from an EMBL/GenBank/DDBJ whole genome shotgun (WGS) entry which is preliminary data.</text>
</comment>
<sequence>MNGDVQFLPQQQSNVFQFPGPINHPILTARRLLIMLNVHKIFTDY</sequence>